<protein>
    <recommendedName>
        <fullName evidence="3">Virion structural protein</fullName>
    </recommendedName>
</protein>
<keyword evidence="2" id="KW-1185">Reference proteome</keyword>
<dbReference type="EMBL" id="MN820898">
    <property type="protein sequence ID" value="QHB80450.1"/>
    <property type="molecule type" value="Genomic_DNA"/>
</dbReference>
<name>A0A7G3PHG7_9CAUD</name>
<organism evidence="1 2">
    <name type="scientific">Sphingomonas phage vB_StuS_MMDA13</name>
    <dbReference type="NCBI Taxonomy" id="2686378"/>
    <lineage>
        <taxon>Viruses</taxon>
        <taxon>Duplodnaviria</taxon>
        <taxon>Heunggongvirae</taxon>
        <taxon>Uroviricota</taxon>
        <taxon>Caudoviricetes</taxon>
        <taxon>Queuovirinae</taxon>
        <taxon>Torvergatavirus</taxon>
        <taxon>Torvergatavirus MMDA13</taxon>
    </lineage>
</organism>
<evidence type="ECO:0000313" key="2">
    <source>
        <dbReference type="Proteomes" id="UP000515820"/>
    </source>
</evidence>
<gene>
    <name evidence="1" type="ORF">MMDA13_gp17</name>
</gene>
<evidence type="ECO:0008006" key="3">
    <source>
        <dbReference type="Google" id="ProtNLM"/>
    </source>
</evidence>
<accession>A0A7G3PHG7</accession>
<sequence length="312" mass="34996">MAFETGTVTDYRDLLDKLHTFLLAEGWTINDFNLAGTLTGVSNLNVTGPGIVGGQKPNVSIQTEANSGTNAYAWKVCCHQNYVSGRAFGTQPNNSPIHYYLLWPNTMTYWFYANDRRFVVVAKIGVYYMSMYAGFFLPYALPEEYPYPYFVGATTNFLSVYNAPDSGLRTFCDPGPGAASYMARQTQSWESIVNANFAANVVDSYSGAGNEGAVIWPYRNLQVEDDFQASREIAWSFFRLMRPLLNGVMPMYQLHILDAANETLAGVLDGVFVTGGFNRVPEQVVEVDTQDYRLFINVNRNTPKHYFAMEES</sequence>
<dbReference type="Proteomes" id="UP000515820">
    <property type="component" value="Segment"/>
</dbReference>
<reference evidence="1 2" key="1">
    <citation type="journal article" date="2020" name="Viruses">
        <title>Characterization of vB_StuS_MMDA13, a Newly Discovered Bacteriophage Infecting the Agar-Degrading Species Sphingomonas turrisvirgatae.</title>
        <authorList>
            <person name="Marmo P."/>
            <person name="Thaller M.C."/>
            <person name="Di Lallo G."/>
            <person name="Henrici De Angelis L."/>
            <person name="Poerio N."/>
            <person name="De Santis F."/>
            <person name="Fraziano M."/>
            <person name="Migliore L."/>
            <person name="D'Andrea M.M."/>
        </authorList>
    </citation>
    <scope>NUCLEOTIDE SEQUENCE [LARGE SCALE GENOMIC DNA]</scope>
</reference>
<evidence type="ECO:0000313" key="1">
    <source>
        <dbReference type="EMBL" id="QHB80450.1"/>
    </source>
</evidence>
<proteinExistence type="predicted"/>